<comment type="caution">
    <text evidence="1">The sequence shown here is derived from an EMBL/GenBank/DDBJ whole genome shotgun (WGS) entry which is preliminary data.</text>
</comment>
<reference evidence="1" key="1">
    <citation type="submission" date="2022-12" db="EMBL/GenBank/DDBJ databases">
        <title>Genome Sequence of Lasiodiplodia mahajangana.</title>
        <authorList>
            <person name="Buettner E."/>
        </authorList>
    </citation>
    <scope>NUCLEOTIDE SEQUENCE</scope>
    <source>
        <strain evidence="1">VT137</strain>
    </source>
</reference>
<keyword evidence="2" id="KW-1185">Reference proteome</keyword>
<evidence type="ECO:0000313" key="2">
    <source>
        <dbReference type="Proteomes" id="UP001153332"/>
    </source>
</evidence>
<accession>A0ACC2JTG9</accession>
<gene>
    <name evidence="1" type="ORF">O1611_g2820</name>
</gene>
<protein>
    <submittedName>
        <fullName evidence="1">Uncharacterized protein</fullName>
    </submittedName>
</protein>
<dbReference type="EMBL" id="JAPUUL010000419">
    <property type="protein sequence ID" value="KAJ8130807.1"/>
    <property type="molecule type" value="Genomic_DNA"/>
</dbReference>
<organism evidence="1 2">
    <name type="scientific">Lasiodiplodia mahajangana</name>
    <dbReference type="NCBI Taxonomy" id="1108764"/>
    <lineage>
        <taxon>Eukaryota</taxon>
        <taxon>Fungi</taxon>
        <taxon>Dikarya</taxon>
        <taxon>Ascomycota</taxon>
        <taxon>Pezizomycotina</taxon>
        <taxon>Dothideomycetes</taxon>
        <taxon>Dothideomycetes incertae sedis</taxon>
        <taxon>Botryosphaeriales</taxon>
        <taxon>Botryosphaeriaceae</taxon>
        <taxon>Lasiodiplodia</taxon>
    </lineage>
</organism>
<name>A0ACC2JTG9_9PEZI</name>
<proteinExistence type="predicted"/>
<sequence length="251" mass="27150">MMLILLVVLVLAISRSNATCYDTSGNEHDTFFPCNASAEVSVCCSDSDYCLDNGLCLDAAGDNIFTVQGCTSNTWEAPCMQYCPNLPPTENWYQDLTLCKTNDRVSGEYCCGQNASCCDATESYITLPIFKSVYRAPGVAATSDAQLFPSSSPSSSNNSSQTPALSGKSNNDALRIGLGVGLGLGLGLLAVALAFVGWELRKKNAALRIPPSLETAHHSTWMHRNYMPPQELNSDPMKRELQGDSSFDYRP</sequence>
<dbReference type="Proteomes" id="UP001153332">
    <property type="component" value="Unassembled WGS sequence"/>
</dbReference>
<evidence type="ECO:0000313" key="1">
    <source>
        <dbReference type="EMBL" id="KAJ8130807.1"/>
    </source>
</evidence>